<evidence type="ECO:0000259" key="13">
    <source>
        <dbReference type="Pfam" id="PF00593"/>
    </source>
</evidence>
<dbReference type="PANTHER" id="PTHR30069">
    <property type="entry name" value="TONB-DEPENDENT OUTER MEMBRANE RECEPTOR"/>
    <property type="match status" value="1"/>
</dbReference>
<name>A0ABS9EHE4_9FLAO</name>
<dbReference type="InterPro" id="IPR039426">
    <property type="entry name" value="TonB-dep_rcpt-like"/>
</dbReference>
<evidence type="ECO:0000256" key="3">
    <source>
        <dbReference type="ARBA" id="ARBA00022452"/>
    </source>
</evidence>
<evidence type="ECO:0000256" key="5">
    <source>
        <dbReference type="ARBA" id="ARBA00022729"/>
    </source>
</evidence>
<keyword evidence="9 10" id="KW-0998">Cell outer membrane</keyword>
<keyword evidence="4 10" id="KW-0812">Transmembrane</keyword>
<evidence type="ECO:0000256" key="6">
    <source>
        <dbReference type="ARBA" id="ARBA00023077"/>
    </source>
</evidence>
<keyword evidence="6 11" id="KW-0798">TonB box</keyword>
<evidence type="ECO:0000256" key="10">
    <source>
        <dbReference type="PROSITE-ProRule" id="PRU01360"/>
    </source>
</evidence>
<feature type="domain" description="TonB-dependent receptor plug" evidence="14">
    <location>
        <begin position="123"/>
        <end position="220"/>
    </location>
</feature>
<evidence type="ECO:0000256" key="8">
    <source>
        <dbReference type="ARBA" id="ARBA00023170"/>
    </source>
</evidence>
<dbReference type="Pfam" id="PF00593">
    <property type="entry name" value="TonB_dep_Rec_b-barrel"/>
    <property type="match status" value="1"/>
</dbReference>
<organism evidence="15 16">
    <name type="scientific">Gillisia lutea</name>
    <dbReference type="NCBI Taxonomy" id="2909668"/>
    <lineage>
        <taxon>Bacteria</taxon>
        <taxon>Pseudomonadati</taxon>
        <taxon>Bacteroidota</taxon>
        <taxon>Flavobacteriia</taxon>
        <taxon>Flavobacteriales</taxon>
        <taxon>Flavobacteriaceae</taxon>
        <taxon>Gillisia</taxon>
    </lineage>
</organism>
<dbReference type="Gene3D" id="2.170.130.10">
    <property type="entry name" value="TonB-dependent receptor, plug domain"/>
    <property type="match status" value="1"/>
</dbReference>
<evidence type="ECO:0000256" key="4">
    <source>
        <dbReference type="ARBA" id="ARBA00022692"/>
    </source>
</evidence>
<evidence type="ECO:0000256" key="2">
    <source>
        <dbReference type="ARBA" id="ARBA00022448"/>
    </source>
</evidence>
<evidence type="ECO:0000256" key="12">
    <source>
        <dbReference type="SAM" id="SignalP"/>
    </source>
</evidence>
<dbReference type="PANTHER" id="PTHR30069:SF29">
    <property type="entry name" value="HEMOGLOBIN AND HEMOGLOBIN-HAPTOGLOBIN-BINDING PROTEIN 1-RELATED"/>
    <property type="match status" value="1"/>
</dbReference>
<sequence>MYKLYYILFAIAISATAFSQNTIKGKVIDAETQEPIFSASIYFSKLDKGSMSSVDGDFTIVNIPEGNHELVISSLGYATQTFKIKVPSNQDLLILLQPTAIEMEAVIVSTPFHQLQSENVVKVERATVGDLQKAGAITLADGITQLPGVESITTGSGIGKPVIRGLSANRVLVYTQGVRLENQQFGDEHGLGVSSSGVESVEVIKGPASLLYGSDALGGVLYLNPEKYAASNVSSLDAAVNYFTNTLGTEANIGFKTSGNKFKYLLRGNYATHSDYKTGGGKRVTNSRFTEKDLKAGIGYQNNKYRGDLRYNYNNTLAGIPEEIGAQTTSKTETLPNQKLNNHILSFDNKVFLKNSSFNFKLGYIFNDRKEFEEPEDDLAEDLPALEMHLETLNYDLKYNAAKWGNFETIFGIQGMFQTNKNFGEELLIPDAKLRDFGILATTHLHLDNIDLQAGLRFDNRNLETNEYGMEGEPSYFAPVKRDFNSYNGALGAKYNILKSLTARLNLATGFRAPNLSELTSNGTHEGTNRYEIGNADLKNEQNFQIDLALEYRNEHFEIFANAFYNKVNNYIYLNPTSEFVDENPVFRYVQDDAKLYGGEAGMHIHPHPLDWLHIESSLEMVKGEQDSGKNLPLIPATSITNTLRMEFEKTMFLENPYSFISLKSTLAQNKVSDFETNSQGYSLLNAGIGGNFNYINTNFNVRISANNILDKAYISHLSRLKPDNIPNMGRNISLSISAKI</sequence>
<dbReference type="PROSITE" id="PS52016">
    <property type="entry name" value="TONB_DEPENDENT_REC_3"/>
    <property type="match status" value="1"/>
</dbReference>
<dbReference type="Proteomes" id="UP001179363">
    <property type="component" value="Unassembled WGS sequence"/>
</dbReference>
<evidence type="ECO:0000313" key="16">
    <source>
        <dbReference type="Proteomes" id="UP001179363"/>
    </source>
</evidence>
<dbReference type="SUPFAM" id="SSF56935">
    <property type="entry name" value="Porins"/>
    <property type="match status" value="1"/>
</dbReference>
<keyword evidence="2 10" id="KW-0813">Transport</keyword>
<dbReference type="Pfam" id="PF07715">
    <property type="entry name" value="Plug"/>
    <property type="match status" value="1"/>
</dbReference>
<comment type="caution">
    <text evidence="15">The sequence shown here is derived from an EMBL/GenBank/DDBJ whole genome shotgun (WGS) entry which is preliminary data.</text>
</comment>
<dbReference type="SUPFAM" id="SSF49464">
    <property type="entry name" value="Carboxypeptidase regulatory domain-like"/>
    <property type="match status" value="1"/>
</dbReference>
<comment type="similarity">
    <text evidence="10 11">Belongs to the TonB-dependent receptor family.</text>
</comment>
<keyword evidence="8 15" id="KW-0675">Receptor</keyword>
<evidence type="ECO:0000313" key="15">
    <source>
        <dbReference type="EMBL" id="MCF4101737.1"/>
    </source>
</evidence>
<feature type="domain" description="TonB-dependent receptor-like beta-barrel" evidence="13">
    <location>
        <begin position="241"/>
        <end position="709"/>
    </location>
</feature>
<dbReference type="Gene3D" id="2.60.40.1120">
    <property type="entry name" value="Carboxypeptidase-like, regulatory domain"/>
    <property type="match status" value="1"/>
</dbReference>
<dbReference type="Gene3D" id="2.40.170.20">
    <property type="entry name" value="TonB-dependent receptor, beta-barrel domain"/>
    <property type="match status" value="1"/>
</dbReference>
<gene>
    <name evidence="15" type="ORF">L1I30_08675</name>
</gene>
<dbReference type="EMBL" id="JAKGTH010000008">
    <property type="protein sequence ID" value="MCF4101737.1"/>
    <property type="molecule type" value="Genomic_DNA"/>
</dbReference>
<dbReference type="InterPro" id="IPR008969">
    <property type="entry name" value="CarboxyPept-like_regulatory"/>
</dbReference>
<dbReference type="Pfam" id="PF13715">
    <property type="entry name" value="CarbopepD_reg_2"/>
    <property type="match status" value="1"/>
</dbReference>
<evidence type="ECO:0000256" key="1">
    <source>
        <dbReference type="ARBA" id="ARBA00004571"/>
    </source>
</evidence>
<dbReference type="InterPro" id="IPR012910">
    <property type="entry name" value="Plug_dom"/>
</dbReference>
<feature type="signal peptide" evidence="12">
    <location>
        <begin position="1"/>
        <end position="19"/>
    </location>
</feature>
<comment type="subcellular location">
    <subcellularLocation>
        <location evidence="1 10">Cell outer membrane</location>
        <topology evidence="1 10">Multi-pass membrane protein</topology>
    </subcellularLocation>
</comment>
<keyword evidence="16" id="KW-1185">Reference proteome</keyword>
<accession>A0ABS9EHE4</accession>
<feature type="chain" id="PRO_5045445360" evidence="12">
    <location>
        <begin position="20"/>
        <end position="741"/>
    </location>
</feature>
<dbReference type="InterPro" id="IPR000531">
    <property type="entry name" value="Beta-barrel_TonB"/>
</dbReference>
<keyword evidence="5 12" id="KW-0732">Signal</keyword>
<dbReference type="InterPro" id="IPR036942">
    <property type="entry name" value="Beta-barrel_TonB_sf"/>
</dbReference>
<keyword evidence="7 10" id="KW-0472">Membrane</keyword>
<evidence type="ECO:0000259" key="14">
    <source>
        <dbReference type="Pfam" id="PF07715"/>
    </source>
</evidence>
<evidence type="ECO:0000256" key="7">
    <source>
        <dbReference type="ARBA" id="ARBA00023136"/>
    </source>
</evidence>
<keyword evidence="3 10" id="KW-1134">Transmembrane beta strand</keyword>
<evidence type="ECO:0000256" key="9">
    <source>
        <dbReference type="ARBA" id="ARBA00023237"/>
    </source>
</evidence>
<reference evidence="15" key="1">
    <citation type="submission" date="2022-01" db="EMBL/GenBank/DDBJ databases">
        <title>Gillisia lutea sp. nov., isolated from marine plastic residues from the Malvarosa beach (Valencia, Spain).</title>
        <authorList>
            <person name="Vidal-Verdu A."/>
            <person name="Molina-Menor E."/>
            <person name="Satari L."/>
            <person name="Pascual J."/>
            <person name="Pereto J."/>
            <person name="Porcar M."/>
        </authorList>
    </citation>
    <scope>NUCLEOTIDE SEQUENCE</scope>
    <source>
        <strain evidence="15">M10.2A</strain>
    </source>
</reference>
<dbReference type="RefSeq" id="WP_236133886.1">
    <property type="nucleotide sequence ID" value="NZ_JAKGTH010000008.1"/>
</dbReference>
<proteinExistence type="inferred from homology"/>
<protein>
    <submittedName>
        <fullName evidence="15">TonB-dependent receptor</fullName>
    </submittedName>
</protein>
<evidence type="ECO:0000256" key="11">
    <source>
        <dbReference type="RuleBase" id="RU003357"/>
    </source>
</evidence>
<dbReference type="InterPro" id="IPR037066">
    <property type="entry name" value="Plug_dom_sf"/>
</dbReference>